<feature type="transmembrane region" description="Helical" evidence="7">
    <location>
        <begin position="400"/>
        <end position="421"/>
    </location>
</feature>
<evidence type="ECO:0000256" key="4">
    <source>
        <dbReference type="ARBA" id="ARBA00022692"/>
    </source>
</evidence>
<evidence type="ECO:0000256" key="2">
    <source>
        <dbReference type="ARBA" id="ARBA00022448"/>
    </source>
</evidence>
<feature type="transmembrane region" description="Helical" evidence="7">
    <location>
        <begin position="504"/>
        <end position="524"/>
    </location>
</feature>
<keyword evidence="2" id="KW-0813">Transport</keyword>
<feature type="transmembrane region" description="Helical" evidence="7">
    <location>
        <begin position="455"/>
        <end position="474"/>
    </location>
</feature>
<evidence type="ECO:0000256" key="1">
    <source>
        <dbReference type="ARBA" id="ARBA00004651"/>
    </source>
</evidence>
<dbReference type="PANTHER" id="PTHR30509">
    <property type="entry name" value="P-HYDROXYBENZOIC ACID EFFLUX PUMP SUBUNIT-RELATED"/>
    <property type="match status" value="1"/>
</dbReference>
<evidence type="ECO:0000256" key="6">
    <source>
        <dbReference type="ARBA" id="ARBA00023136"/>
    </source>
</evidence>
<dbReference type="GO" id="GO:0005886">
    <property type="term" value="C:plasma membrane"/>
    <property type="evidence" value="ECO:0007669"/>
    <property type="project" value="UniProtKB-SubCell"/>
</dbReference>
<dbReference type="GO" id="GO:0022857">
    <property type="term" value="F:transmembrane transporter activity"/>
    <property type="evidence" value="ECO:0007669"/>
    <property type="project" value="InterPro"/>
</dbReference>
<keyword evidence="6 7" id="KW-0472">Membrane</keyword>
<organism evidence="8">
    <name type="scientific">mine drainage metagenome</name>
    <dbReference type="NCBI Taxonomy" id="410659"/>
    <lineage>
        <taxon>unclassified sequences</taxon>
        <taxon>metagenomes</taxon>
        <taxon>ecological metagenomes</taxon>
    </lineage>
</organism>
<name>A0A1J5QXQ9_9ZZZZ</name>
<comment type="subcellular location">
    <subcellularLocation>
        <location evidence="1">Cell membrane</location>
        <topology evidence="1">Multi-pass membrane protein</topology>
    </subcellularLocation>
</comment>
<feature type="transmembrane region" description="Helical" evidence="7">
    <location>
        <begin position="530"/>
        <end position="552"/>
    </location>
</feature>
<sequence length="724" mass="79440">MNALPHSGQARRSRLLVPLRVAWRDWLTEEAPIIGYMLKVLLACLLAMWLSLRFELDQPRTAMLTVAIVMQSRSGMVFAKSYYRLLGTLVGILVSFILVALFAQERMLFLLCMAIWIGICTAGSMIYRNHQSYAFVLAGYTLCIVGLPAAISPELTFSIGSTRISEILIGLLCATLVSDLIFPQRMWDVMLATVRRRFSDFSDLLRAAALHPETSPSSKSTLLRFVGDIFSLESFRASAALENDKSRLYRLRLSQMNNEFMEASTSLHALEQLLRRRRHHGHPQVGAALLQLCQQLAGAMTLDGRSARTEQEAQLINGQLASFRAGFAQALAAACRQLPAELSENARLDFDTGAELLERLADELHVYTGTYASLAAPQEASLSSIFADRPPRLEMHFDPLAVSLAGIRGALAMAVLSALWILTDWQSGVEAITIGVVTSTLFASGPSPSRTIRQFLGGAVIGTLLAYLCNFHWLTQAQGYWMLALAVSPGILLAAWLTTRPSTAVIGAGTFIIFLMHIGFNSSYSANPVIFINDAIADLLAVLMSGVMYALIDLSNSQWSRQRTARALRRLVVAACREPLALRRARLETTARDLVQRAGSTQRIAEQQDSPVIDWLLSTLEIGHAVIALREHLQDIHDRALTDPLHAALMAIAELYDYPSAPHRMVAISSADAAMTSLSGTEAIIAMPQSTRRKLQTMLHFIHSALLDEESVLASSAPLTPGKA</sequence>
<dbReference type="PANTHER" id="PTHR30509:SF9">
    <property type="entry name" value="MULTIDRUG RESISTANCE PROTEIN MDTO"/>
    <property type="match status" value="1"/>
</dbReference>
<keyword evidence="5 7" id="KW-1133">Transmembrane helix</keyword>
<keyword evidence="4 7" id="KW-0812">Transmembrane</keyword>
<reference evidence="8" key="1">
    <citation type="submission" date="2016-10" db="EMBL/GenBank/DDBJ databases">
        <title>Sequence of Gallionella enrichment culture.</title>
        <authorList>
            <person name="Poehlein A."/>
            <person name="Muehling M."/>
            <person name="Daniel R."/>
        </authorList>
    </citation>
    <scope>NUCLEOTIDE SEQUENCE</scope>
</reference>
<evidence type="ECO:0000256" key="5">
    <source>
        <dbReference type="ARBA" id="ARBA00022989"/>
    </source>
</evidence>
<keyword evidence="3" id="KW-1003">Cell membrane</keyword>
<feature type="transmembrane region" description="Helical" evidence="7">
    <location>
        <begin position="164"/>
        <end position="182"/>
    </location>
</feature>
<dbReference type="Pfam" id="PF04632">
    <property type="entry name" value="FUSC"/>
    <property type="match status" value="1"/>
</dbReference>
<evidence type="ECO:0000256" key="7">
    <source>
        <dbReference type="SAM" id="Phobius"/>
    </source>
</evidence>
<feature type="transmembrane region" description="Helical" evidence="7">
    <location>
        <begin position="33"/>
        <end position="52"/>
    </location>
</feature>
<feature type="transmembrane region" description="Helical" evidence="7">
    <location>
        <begin position="480"/>
        <end position="497"/>
    </location>
</feature>
<comment type="caution">
    <text evidence="8">The sequence shown here is derived from an EMBL/GenBank/DDBJ whole genome shotgun (WGS) entry which is preliminary data.</text>
</comment>
<dbReference type="InterPro" id="IPR006726">
    <property type="entry name" value="PHBA_efflux_AaeB/fusaric-R"/>
</dbReference>
<accession>A0A1J5QXQ9</accession>
<protein>
    <submittedName>
        <fullName evidence="8">p-hydroxybenzoic acid efflux pump subunit AaeB</fullName>
    </submittedName>
</protein>
<feature type="transmembrane region" description="Helical" evidence="7">
    <location>
        <begin position="134"/>
        <end position="152"/>
    </location>
</feature>
<feature type="transmembrane region" description="Helical" evidence="7">
    <location>
        <begin position="108"/>
        <end position="127"/>
    </location>
</feature>
<dbReference type="AlphaFoldDB" id="A0A1J5QXQ9"/>
<feature type="transmembrane region" description="Helical" evidence="7">
    <location>
        <begin position="82"/>
        <end position="102"/>
    </location>
</feature>
<proteinExistence type="predicted"/>
<gene>
    <name evidence="8" type="primary">aaeB_3</name>
    <name evidence="8" type="ORF">GALL_296200</name>
</gene>
<dbReference type="EMBL" id="MLJW01000370">
    <property type="protein sequence ID" value="OIQ88486.1"/>
    <property type="molecule type" value="Genomic_DNA"/>
</dbReference>
<evidence type="ECO:0000256" key="3">
    <source>
        <dbReference type="ARBA" id="ARBA00022475"/>
    </source>
</evidence>
<evidence type="ECO:0000313" key="8">
    <source>
        <dbReference type="EMBL" id="OIQ88486.1"/>
    </source>
</evidence>